<dbReference type="InParanoid" id="G4U0D9"/>
<feature type="region of interest" description="Disordered" evidence="1">
    <location>
        <begin position="1"/>
        <end position="168"/>
    </location>
</feature>
<feature type="compositionally biased region" description="Low complexity" evidence="1">
    <location>
        <begin position="49"/>
        <end position="59"/>
    </location>
</feature>
<proteinExistence type="predicted"/>
<accession>G4U0D9</accession>
<sequence length="192" mass="20355">ADEERRAAKAAEKAAKAVARAEKAELKGKRGTGGQKGQKVRFQVKDNTSDTASDAATSDSDTDRLSNAQPTHRTTRSELSAKSNSTGLHADPSKAPQAAAQDTPVTLRRGRSATAQKKSPKRLSTGIKSGSSPNIGSGNAATPNTVGVSVTGAKKTQGKRFKRPNPMHEISYEEDDDFFVLNPAARKRNRGL</sequence>
<feature type="compositionally biased region" description="Polar residues" evidence="1">
    <location>
        <begin position="126"/>
        <end position="148"/>
    </location>
</feature>
<gene>
    <name evidence="2" type="ORF">PIIN_11017</name>
</gene>
<evidence type="ECO:0000256" key="1">
    <source>
        <dbReference type="SAM" id="MobiDB-lite"/>
    </source>
</evidence>
<name>G4U0D9_SERID</name>
<dbReference type="EMBL" id="CAFZ01001205">
    <property type="protein sequence ID" value="CCA77032.1"/>
    <property type="molecule type" value="Genomic_DNA"/>
</dbReference>
<reference evidence="2 3" key="1">
    <citation type="journal article" date="2011" name="PLoS Pathog.">
        <title>Endophytic Life Strategies Decoded by Genome and Transcriptome Analyses of the Mutualistic Root Symbiont Piriformospora indica.</title>
        <authorList>
            <person name="Zuccaro A."/>
            <person name="Lahrmann U."/>
            <person name="Guldener U."/>
            <person name="Langen G."/>
            <person name="Pfiffi S."/>
            <person name="Biedenkopf D."/>
            <person name="Wong P."/>
            <person name="Samans B."/>
            <person name="Grimm C."/>
            <person name="Basiewicz M."/>
            <person name="Murat C."/>
            <person name="Martin F."/>
            <person name="Kogel K.H."/>
        </authorList>
    </citation>
    <scope>NUCLEOTIDE SEQUENCE [LARGE SCALE GENOMIC DNA]</scope>
    <source>
        <strain evidence="2 3">DSM 11827</strain>
    </source>
</reference>
<protein>
    <submittedName>
        <fullName evidence="2">Uncharacterized protein</fullName>
    </submittedName>
</protein>
<feature type="compositionally biased region" description="Polar residues" evidence="1">
    <location>
        <begin position="65"/>
        <end position="87"/>
    </location>
</feature>
<comment type="caution">
    <text evidence="2">The sequence shown here is derived from an EMBL/GenBank/DDBJ whole genome shotgun (WGS) entry which is preliminary data.</text>
</comment>
<feature type="compositionally biased region" description="Basic residues" evidence="1">
    <location>
        <begin position="156"/>
        <end position="165"/>
    </location>
</feature>
<evidence type="ECO:0000313" key="2">
    <source>
        <dbReference type="EMBL" id="CCA77032.1"/>
    </source>
</evidence>
<dbReference type="AlphaFoldDB" id="G4U0D9"/>
<dbReference type="HOGENOM" id="CLU_122218_0_0_1"/>
<evidence type="ECO:0000313" key="3">
    <source>
        <dbReference type="Proteomes" id="UP000007148"/>
    </source>
</evidence>
<dbReference type="Proteomes" id="UP000007148">
    <property type="component" value="Unassembled WGS sequence"/>
</dbReference>
<keyword evidence="3" id="KW-1185">Reference proteome</keyword>
<organism evidence="2 3">
    <name type="scientific">Serendipita indica (strain DSM 11827)</name>
    <name type="common">Root endophyte fungus</name>
    <name type="synonym">Piriformospora indica</name>
    <dbReference type="NCBI Taxonomy" id="1109443"/>
    <lineage>
        <taxon>Eukaryota</taxon>
        <taxon>Fungi</taxon>
        <taxon>Dikarya</taxon>
        <taxon>Basidiomycota</taxon>
        <taxon>Agaricomycotina</taxon>
        <taxon>Agaricomycetes</taxon>
        <taxon>Sebacinales</taxon>
        <taxon>Serendipitaceae</taxon>
        <taxon>Serendipita</taxon>
    </lineage>
</organism>
<feature type="compositionally biased region" description="Basic and acidic residues" evidence="1">
    <location>
        <begin position="1"/>
        <end position="28"/>
    </location>
</feature>
<feature type="non-terminal residue" evidence="2">
    <location>
        <position position="1"/>
    </location>
</feature>